<feature type="compositionally biased region" description="Basic and acidic residues" evidence="1">
    <location>
        <begin position="242"/>
        <end position="257"/>
    </location>
</feature>
<dbReference type="AlphaFoldDB" id="A0A1M6ITQ2"/>
<accession>A0A1M6ITQ2</accession>
<feature type="compositionally biased region" description="Basic and acidic residues" evidence="1">
    <location>
        <begin position="203"/>
        <end position="217"/>
    </location>
</feature>
<dbReference type="STRING" id="1121393.SAMN02745216_01524"/>
<reference evidence="3" key="1">
    <citation type="submission" date="2016-11" db="EMBL/GenBank/DDBJ databases">
        <authorList>
            <person name="Varghese N."/>
            <person name="Submissions S."/>
        </authorList>
    </citation>
    <scope>NUCLEOTIDE SEQUENCE [LARGE SCALE GENOMIC DNA]</scope>
    <source>
        <strain evidence="3">DSM 16219</strain>
    </source>
</reference>
<sequence>MEIFASQAALAYMAYMPSFQNTSAPSRESEESYPFDLKDKVSISREAADLYQNIAGHNEMGEPEFAEEANEAGEGSESGEARETGEDGESAERGVSNEAELSEGEKEMVRELQARDKEVRAHEAAHMAAGGGVVKSGATFSYQQGPDGKRYAVGGEVQVDTSRESEPEATLQKMQQVKRAALAPASPSGQDRSVAARATKIMMEARAEVAEQTRAESEAETTGETEDPTEMENAPEAAPADSDGRVDSSEAETREPAEQAASQPRQRTVSRSGDVNYGRDPGDFSATG</sequence>
<feature type="compositionally biased region" description="Basic and acidic residues" evidence="1">
    <location>
        <begin position="103"/>
        <end position="124"/>
    </location>
</feature>
<evidence type="ECO:0000313" key="2">
    <source>
        <dbReference type="EMBL" id="SHJ37805.1"/>
    </source>
</evidence>
<dbReference type="EMBL" id="FQZU01000007">
    <property type="protein sequence ID" value="SHJ37805.1"/>
    <property type="molecule type" value="Genomic_DNA"/>
</dbReference>
<feature type="compositionally biased region" description="Polar residues" evidence="1">
    <location>
        <begin position="260"/>
        <end position="273"/>
    </location>
</feature>
<keyword evidence="3" id="KW-1185">Reference proteome</keyword>
<proteinExistence type="predicted"/>
<evidence type="ECO:0000256" key="1">
    <source>
        <dbReference type="SAM" id="MobiDB-lite"/>
    </source>
</evidence>
<dbReference type="Proteomes" id="UP000183994">
    <property type="component" value="Unassembled WGS sequence"/>
</dbReference>
<feature type="compositionally biased region" description="Acidic residues" evidence="1">
    <location>
        <begin position="218"/>
        <end position="230"/>
    </location>
</feature>
<feature type="compositionally biased region" description="Acidic residues" evidence="1">
    <location>
        <begin position="61"/>
        <end position="71"/>
    </location>
</feature>
<dbReference type="RefSeq" id="WP_073474624.1">
    <property type="nucleotide sequence ID" value="NZ_FQZU01000007.1"/>
</dbReference>
<feature type="region of interest" description="Disordered" evidence="1">
    <location>
        <begin position="157"/>
        <end position="288"/>
    </location>
</feature>
<dbReference type="InterPro" id="IPR021973">
    <property type="entry name" value="SprA-related"/>
</dbReference>
<feature type="region of interest" description="Disordered" evidence="1">
    <location>
        <begin position="55"/>
        <end position="124"/>
    </location>
</feature>
<name>A0A1M6ITQ2_9BACT</name>
<dbReference type="Pfam" id="PF12118">
    <property type="entry name" value="SprA-related"/>
    <property type="match status" value="1"/>
</dbReference>
<protein>
    <submittedName>
        <fullName evidence="2">SprA-related family protein</fullName>
    </submittedName>
</protein>
<gene>
    <name evidence="2" type="ORF">SAMN02745216_01524</name>
</gene>
<evidence type="ECO:0000313" key="3">
    <source>
        <dbReference type="Proteomes" id="UP000183994"/>
    </source>
</evidence>
<organism evidence="2 3">
    <name type="scientific">Desulfatibacillum alkenivorans DSM 16219</name>
    <dbReference type="NCBI Taxonomy" id="1121393"/>
    <lineage>
        <taxon>Bacteria</taxon>
        <taxon>Pseudomonadati</taxon>
        <taxon>Thermodesulfobacteriota</taxon>
        <taxon>Desulfobacteria</taxon>
        <taxon>Desulfobacterales</taxon>
        <taxon>Desulfatibacillaceae</taxon>
        <taxon>Desulfatibacillum</taxon>
    </lineage>
</organism>